<keyword evidence="6" id="KW-1185">Reference proteome</keyword>
<dbReference type="InterPro" id="IPR009057">
    <property type="entry name" value="Homeodomain-like_sf"/>
</dbReference>
<dbReference type="PROSITE" id="PS01124">
    <property type="entry name" value="HTH_ARAC_FAMILY_2"/>
    <property type="match status" value="1"/>
</dbReference>
<dbReference type="PANTHER" id="PTHR43280:SF2">
    <property type="entry name" value="HTH-TYPE TRANSCRIPTIONAL REGULATOR EXSA"/>
    <property type="match status" value="1"/>
</dbReference>
<dbReference type="Proteomes" id="UP001597361">
    <property type="component" value="Unassembled WGS sequence"/>
</dbReference>
<name>A0ABW4VSG5_9BACT</name>
<dbReference type="InterPro" id="IPR018060">
    <property type="entry name" value="HTH_AraC"/>
</dbReference>
<evidence type="ECO:0000259" key="4">
    <source>
        <dbReference type="PROSITE" id="PS01124"/>
    </source>
</evidence>
<proteinExistence type="predicted"/>
<protein>
    <submittedName>
        <fullName evidence="5">Helix-turn-helix domain-containing protein</fullName>
    </submittedName>
</protein>
<dbReference type="PANTHER" id="PTHR43280">
    <property type="entry name" value="ARAC-FAMILY TRANSCRIPTIONAL REGULATOR"/>
    <property type="match status" value="1"/>
</dbReference>
<organism evidence="5 6">
    <name type="scientific">Belliella marina</name>
    <dbReference type="NCBI Taxonomy" id="1644146"/>
    <lineage>
        <taxon>Bacteria</taxon>
        <taxon>Pseudomonadati</taxon>
        <taxon>Bacteroidota</taxon>
        <taxon>Cytophagia</taxon>
        <taxon>Cytophagales</taxon>
        <taxon>Cyclobacteriaceae</taxon>
        <taxon>Belliella</taxon>
    </lineage>
</organism>
<reference evidence="6" key="1">
    <citation type="journal article" date="2019" name="Int. J. Syst. Evol. Microbiol.">
        <title>The Global Catalogue of Microorganisms (GCM) 10K type strain sequencing project: providing services to taxonomists for standard genome sequencing and annotation.</title>
        <authorList>
            <consortium name="The Broad Institute Genomics Platform"/>
            <consortium name="The Broad Institute Genome Sequencing Center for Infectious Disease"/>
            <person name="Wu L."/>
            <person name="Ma J."/>
        </authorList>
    </citation>
    <scope>NUCLEOTIDE SEQUENCE [LARGE SCALE GENOMIC DNA]</scope>
    <source>
        <strain evidence="6">CGMCC 1.15180</strain>
    </source>
</reference>
<gene>
    <name evidence="5" type="ORF">ACFSKL_17190</name>
</gene>
<evidence type="ECO:0000256" key="1">
    <source>
        <dbReference type="ARBA" id="ARBA00023015"/>
    </source>
</evidence>
<feature type="domain" description="HTH araC/xylS-type" evidence="4">
    <location>
        <begin position="201"/>
        <end position="300"/>
    </location>
</feature>
<comment type="caution">
    <text evidence="5">The sequence shown here is derived from an EMBL/GenBank/DDBJ whole genome shotgun (WGS) entry which is preliminary data.</text>
</comment>
<accession>A0ABW4VSG5</accession>
<dbReference type="SUPFAM" id="SSF46689">
    <property type="entry name" value="Homeodomain-like"/>
    <property type="match status" value="1"/>
</dbReference>
<evidence type="ECO:0000313" key="6">
    <source>
        <dbReference type="Proteomes" id="UP001597361"/>
    </source>
</evidence>
<evidence type="ECO:0000256" key="3">
    <source>
        <dbReference type="ARBA" id="ARBA00023163"/>
    </source>
</evidence>
<dbReference type="InterPro" id="IPR037923">
    <property type="entry name" value="HTH-like"/>
</dbReference>
<dbReference type="Gene3D" id="1.10.10.60">
    <property type="entry name" value="Homeodomain-like"/>
    <property type="match status" value="2"/>
</dbReference>
<dbReference type="RefSeq" id="WP_376887656.1">
    <property type="nucleotide sequence ID" value="NZ_JBHUHR010000045.1"/>
</dbReference>
<keyword evidence="2" id="KW-0238">DNA-binding</keyword>
<evidence type="ECO:0000256" key="2">
    <source>
        <dbReference type="ARBA" id="ARBA00023125"/>
    </source>
</evidence>
<dbReference type="SUPFAM" id="SSF51215">
    <property type="entry name" value="Regulatory protein AraC"/>
    <property type="match status" value="1"/>
</dbReference>
<evidence type="ECO:0000313" key="5">
    <source>
        <dbReference type="EMBL" id="MFD2036545.1"/>
    </source>
</evidence>
<dbReference type="Pfam" id="PF12833">
    <property type="entry name" value="HTH_18"/>
    <property type="match status" value="1"/>
</dbReference>
<dbReference type="EMBL" id="JBHUHR010000045">
    <property type="protein sequence ID" value="MFD2036545.1"/>
    <property type="molecule type" value="Genomic_DNA"/>
</dbReference>
<keyword evidence="3" id="KW-0804">Transcription</keyword>
<keyword evidence="1" id="KW-0805">Transcription regulation</keyword>
<dbReference type="PROSITE" id="PS00041">
    <property type="entry name" value="HTH_ARAC_FAMILY_1"/>
    <property type="match status" value="1"/>
</dbReference>
<dbReference type="InterPro" id="IPR018062">
    <property type="entry name" value="HTH_AraC-typ_CS"/>
</dbReference>
<dbReference type="SMART" id="SM00342">
    <property type="entry name" value="HTH_ARAC"/>
    <property type="match status" value="1"/>
</dbReference>
<sequence>MKNKKTGETGIWLHKENPGPLTHVPFISQFGNMKFSKVRMDENMKPHLNDGIEVHFIESGRYEWLIEGKSIDLFPGDLSITAPWHWNGSPTGKMDMGQITWIILKPEKYDLQENLDFGAWFKDSKETQISLGRLLASEKGIVIRNAKQFRKYFTSINKELQKQESGFELVIRNLLENFIVDLNRVLTTRQLKIDSEGSFIENLTKEIQSDLSKKWPVEQLAMKFGMGKTKFTELVKKLTGYPPNSFIIHLRIEKAKTILVESDKVNLTDLAYHCGFSSLQHFTTYFSNRTGQSPAQYHHMRNGK</sequence>